<comment type="caution">
    <text evidence="2">The sequence shown here is derived from an EMBL/GenBank/DDBJ whole genome shotgun (WGS) entry which is preliminary data.</text>
</comment>
<sequence length="77" mass="8487">MPRRKTIPMPTQGSQASQESQATQDTQPAEPEERSEPEEKLPPEVSLSNIEYQDIAGLSGSHHPRTDNTKQAVLTCT</sequence>
<evidence type="ECO:0000313" key="3">
    <source>
        <dbReference type="Proteomes" id="UP000324222"/>
    </source>
</evidence>
<proteinExistence type="predicted"/>
<gene>
    <name evidence="2" type="ORF">E2C01_087564</name>
</gene>
<name>A0A5B7JDQ0_PORTR</name>
<reference evidence="2 3" key="1">
    <citation type="submission" date="2019-05" db="EMBL/GenBank/DDBJ databases">
        <title>Another draft genome of Portunus trituberculatus and its Hox gene families provides insights of decapod evolution.</title>
        <authorList>
            <person name="Jeong J.-H."/>
            <person name="Song I."/>
            <person name="Kim S."/>
            <person name="Choi T."/>
            <person name="Kim D."/>
            <person name="Ryu S."/>
            <person name="Kim W."/>
        </authorList>
    </citation>
    <scope>NUCLEOTIDE SEQUENCE [LARGE SCALE GENOMIC DNA]</scope>
    <source>
        <tissue evidence="2">Muscle</tissue>
    </source>
</reference>
<dbReference type="AlphaFoldDB" id="A0A5B7JDQ0"/>
<protein>
    <submittedName>
        <fullName evidence="2">Uncharacterized protein</fullName>
    </submittedName>
</protein>
<keyword evidence="3" id="KW-1185">Reference proteome</keyword>
<accession>A0A5B7JDQ0</accession>
<feature type="compositionally biased region" description="Polar residues" evidence="1">
    <location>
        <begin position="9"/>
        <end position="27"/>
    </location>
</feature>
<feature type="region of interest" description="Disordered" evidence="1">
    <location>
        <begin position="1"/>
        <end position="77"/>
    </location>
</feature>
<dbReference type="EMBL" id="VSRR010091388">
    <property type="protein sequence ID" value="MPC92473.1"/>
    <property type="molecule type" value="Genomic_DNA"/>
</dbReference>
<dbReference type="Proteomes" id="UP000324222">
    <property type="component" value="Unassembled WGS sequence"/>
</dbReference>
<feature type="compositionally biased region" description="Basic and acidic residues" evidence="1">
    <location>
        <begin position="31"/>
        <end position="42"/>
    </location>
</feature>
<evidence type="ECO:0000256" key="1">
    <source>
        <dbReference type="SAM" id="MobiDB-lite"/>
    </source>
</evidence>
<evidence type="ECO:0000313" key="2">
    <source>
        <dbReference type="EMBL" id="MPC92473.1"/>
    </source>
</evidence>
<organism evidence="2 3">
    <name type="scientific">Portunus trituberculatus</name>
    <name type="common">Swimming crab</name>
    <name type="synonym">Neptunus trituberculatus</name>
    <dbReference type="NCBI Taxonomy" id="210409"/>
    <lineage>
        <taxon>Eukaryota</taxon>
        <taxon>Metazoa</taxon>
        <taxon>Ecdysozoa</taxon>
        <taxon>Arthropoda</taxon>
        <taxon>Crustacea</taxon>
        <taxon>Multicrustacea</taxon>
        <taxon>Malacostraca</taxon>
        <taxon>Eumalacostraca</taxon>
        <taxon>Eucarida</taxon>
        <taxon>Decapoda</taxon>
        <taxon>Pleocyemata</taxon>
        <taxon>Brachyura</taxon>
        <taxon>Eubrachyura</taxon>
        <taxon>Portunoidea</taxon>
        <taxon>Portunidae</taxon>
        <taxon>Portuninae</taxon>
        <taxon>Portunus</taxon>
    </lineage>
</organism>